<dbReference type="AlphaFoldDB" id="A0A1E5R0J4"/>
<dbReference type="InParanoid" id="A0A1E5R0J4"/>
<feature type="transmembrane region" description="Helical" evidence="12">
    <location>
        <begin position="125"/>
        <end position="148"/>
    </location>
</feature>
<accession>A0A1E5R0J4</accession>
<reference evidence="14" key="1">
    <citation type="journal article" date="2016" name="Genome Announc.">
        <title>Genome sequences of three species of Hanseniaspora isolated from spontaneous wine fermentations.</title>
        <authorList>
            <person name="Sternes P.R."/>
            <person name="Lee D."/>
            <person name="Kutyna D.R."/>
            <person name="Borneman A.R."/>
        </authorList>
    </citation>
    <scope>NUCLEOTIDE SEQUENCE [LARGE SCALE GENOMIC DNA]</scope>
    <source>
        <strain evidence="14">AWRI3579</strain>
    </source>
</reference>
<keyword evidence="11 12" id="KW-0472">Membrane</keyword>
<evidence type="ECO:0000256" key="4">
    <source>
        <dbReference type="ARBA" id="ARBA00013795"/>
    </source>
</evidence>
<evidence type="ECO:0000256" key="9">
    <source>
        <dbReference type="ARBA" id="ARBA00022824"/>
    </source>
</evidence>
<evidence type="ECO:0000256" key="3">
    <source>
        <dbReference type="ARBA" id="ARBA00008698"/>
    </source>
</evidence>
<feature type="transmembrane region" description="Helical" evidence="12">
    <location>
        <begin position="169"/>
        <end position="190"/>
    </location>
</feature>
<keyword evidence="8 12" id="KW-0812">Transmembrane</keyword>
<feature type="transmembrane region" description="Helical" evidence="12">
    <location>
        <begin position="224"/>
        <end position="252"/>
    </location>
</feature>
<dbReference type="InterPro" id="IPR007315">
    <property type="entry name" value="PIG-V/Gpi18"/>
</dbReference>
<dbReference type="STRING" id="56408.A0A1E5R0J4"/>
<evidence type="ECO:0000313" key="14">
    <source>
        <dbReference type="Proteomes" id="UP000095728"/>
    </source>
</evidence>
<comment type="pathway">
    <text evidence="2 12">Glycolipid biosynthesis; glycosylphosphatidylinositol-anchor biosynthesis.</text>
</comment>
<dbReference type="EMBL" id="LPNM01000012">
    <property type="protein sequence ID" value="OEJ80397.1"/>
    <property type="molecule type" value="Genomic_DNA"/>
</dbReference>
<dbReference type="PANTHER" id="PTHR12468">
    <property type="entry name" value="GPI MANNOSYLTRANSFERASE 2"/>
    <property type="match status" value="1"/>
</dbReference>
<evidence type="ECO:0000313" key="13">
    <source>
        <dbReference type="EMBL" id="OEJ80397.1"/>
    </source>
</evidence>
<dbReference type="FunCoup" id="A0A1E5R0J4">
    <property type="interactions" value="300"/>
</dbReference>
<dbReference type="EC" id="2.4.1.-" evidence="12"/>
<keyword evidence="14" id="KW-1185">Reference proteome</keyword>
<comment type="similarity">
    <text evidence="3 12">Belongs to the PIGV family.</text>
</comment>
<dbReference type="GO" id="GO:0031501">
    <property type="term" value="C:mannosyltransferase complex"/>
    <property type="evidence" value="ECO:0007669"/>
    <property type="project" value="TreeGrafter"/>
</dbReference>
<name>A0A1E5R0J4_9ASCO</name>
<evidence type="ECO:0000256" key="2">
    <source>
        <dbReference type="ARBA" id="ARBA00004687"/>
    </source>
</evidence>
<evidence type="ECO:0000256" key="8">
    <source>
        <dbReference type="ARBA" id="ARBA00022692"/>
    </source>
</evidence>
<dbReference type="GO" id="GO:0000009">
    <property type="term" value="F:alpha-1,6-mannosyltransferase activity"/>
    <property type="evidence" value="ECO:0007669"/>
    <property type="project" value="InterPro"/>
</dbReference>
<dbReference type="GO" id="GO:0004376">
    <property type="term" value="F:GPI mannosyltransferase activity"/>
    <property type="evidence" value="ECO:0007669"/>
    <property type="project" value="InterPro"/>
</dbReference>
<keyword evidence="6 12" id="KW-0328">Glycosyltransferase</keyword>
<proteinExistence type="inferred from homology"/>
<dbReference type="OrthoDB" id="10252502at2759"/>
<keyword evidence="10 12" id="KW-1133">Transmembrane helix</keyword>
<organism evidence="13 14">
    <name type="scientific">Hanseniaspora osmophila</name>
    <dbReference type="NCBI Taxonomy" id="56408"/>
    <lineage>
        <taxon>Eukaryota</taxon>
        <taxon>Fungi</taxon>
        <taxon>Dikarya</taxon>
        <taxon>Ascomycota</taxon>
        <taxon>Saccharomycotina</taxon>
        <taxon>Saccharomycetes</taxon>
        <taxon>Saccharomycodales</taxon>
        <taxon>Saccharomycodaceae</taxon>
        <taxon>Hanseniaspora</taxon>
    </lineage>
</organism>
<feature type="transmembrane region" description="Helical" evidence="12">
    <location>
        <begin position="400"/>
        <end position="417"/>
    </location>
</feature>
<dbReference type="PANTHER" id="PTHR12468:SF2">
    <property type="entry name" value="GPI MANNOSYLTRANSFERASE 2"/>
    <property type="match status" value="1"/>
</dbReference>
<sequence length="472" mass="55411">MFSVFDMKQPPIWTITKVFWISKVLQYTIIFFTPCIESQFDTSTTLLLDNFPQLDQSQWYNAKILNKLLSWDSAYYLKNILHMAQTPDGIYLPEYENEYAFSPFVWSSVLRFSVKALLLKEDTPFLLLVLISITNIIHYCSTIALFYLTRIVFQKNSMYKYQKQTVFRIAMFTCLLFIFSLSGGFQSTFYSEQFSTLFTFLGMYTREYSTKYTGSFTITIENKALYLLTSVFFTVAAVNRPNCVINGLFFLLDLQKFIFNKTSQHSELKNKLNDHRKREALYPLFSGCFMLCGMVYTVYYTPFQIFCNTSNSADNLPNWCNNSLLSQLELLKLNSLVPTFVTRNSLYTYIQRRYWNVGLLTYYTANNIPNVLIALPNVIYLFMAANYFQWDFNSFNLHSYCYVSFAFLIMICGWAHLQIINRVITFIPLHLWYLSSCFAKNGNSLKVKLYLAWVIIWWPLQTVLFANFLPPA</sequence>
<dbReference type="GO" id="GO:0006506">
    <property type="term" value="P:GPI anchor biosynthetic process"/>
    <property type="evidence" value="ECO:0007669"/>
    <property type="project" value="UniProtKB-UniPathway"/>
</dbReference>
<evidence type="ECO:0000256" key="1">
    <source>
        <dbReference type="ARBA" id="ARBA00004477"/>
    </source>
</evidence>
<evidence type="ECO:0000256" key="10">
    <source>
        <dbReference type="ARBA" id="ARBA00022989"/>
    </source>
</evidence>
<feature type="transmembrane region" description="Helical" evidence="12">
    <location>
        <begin position="368"/>
        <end position="388"/>
    </location>
</feature>
<comment type="function">
    <text evidence="12">Mannosyltransferase involved in glycosylphosphatidylinositol-anchor biosynthesis.</text>
</comment>
<comment type="subcellular location">
    <subcellularLocation>
        <location evidence="1 12">Endoplasmic reticulum membrane</location>
        <topology evidence="1 12">Multi-pass membrane protein</topology>
    </subcellularLocation>
</comment>
<keyword evidence="9 12" id="KW-0256">Endoplasmic reticulum</keyword>
<protein>
    <recommendedName>
        <fullName evidence="4 12">GPI mannosyltransferase 2</fullName>
        <ecNumber evidence="12">2.4.1.-</ecNumber>
    </recommendedName>
</protein>
<dbReference type="Pfam" id="PF04188">
    <property type="entry name" value="Mannosyl_trans2"/>
    <property type="match status" value="2"/>
</dbReference>
<evidence type="ECO:0000256" key="5">
    <source>
        <dbReference type="ARBA" id="ARBA00022502"/>
    </source>
</evidence>
<evidence type="ECO:0000256" key="12">
    <source>
        <dbReference type="RuleBase" id="RU363112"/>
    </source>
</evidence>
<feature type="transmembrane region" description="Helical" evidence="12">
    <location>
        <begin position="280"/>
        <end position="299"/>
    </location>
</feature>
<comment type="caution">
    <text evidence="13">The sequence shown here is derived from an EMBL/GenBank/DDBJ whole genome shotgun (WGS) entry which is preliminary data.</text>
</comment>
<evidence type="ECO:0000256" key="11">
    <source>
        <dbReference type="ARBA" id="ARBA00023136"/>
    </source>
</evidence>
<dbReference type="Proteomes" id="UP000095728">
    <property type="component" value="Unassembled WGS sequence"/>
</dbReference>
<dbReference type="GO" id="GO:0005789">
    <property type="term" value="C:endoplasmic reticulum membrane"/>
    <property type="evidence" value="ECO:0007669"/>
    <property type="project" value="UniProtKB-SubCell"/>
</dbReference>
<feature type="transmembrane region" description="Helical" evidence="12">
    <location>
        <begin position="451"/>
        <end position="469"/>
    </location>
</feature>
<keyword evidence="7 12" id="KW-0808">Transferase</keyword>
<evidence type="ECO:0000256" key="6">
    <source>
        <dbReference type="ARBA" id="ARBA00022676"/>
    </source>
</evidence>
<keyword evidence="5 12" id="KW-0337">GPI-anchor biosynthesis</keyword>
<dbReference type="UniPathway" id="UPA00196"/>
<gene>
    <name evidence="13" type="ORF">AWRI3579_g4497</name>
</gene>
<evidence type="ECO:0000256" key="7">
    <source>
        <dbReference type="ARBA" id="ARBA00022679"/>
    </source>
</evidence>
<comment type="caution">
    <text evidence="12">Lacks conserved residue(s) required for the propagation of feature annotation.</text>
</comment>